<proteinExistence type="inferred from homology"/>
<accession>A0A922EX59</accession>
<evidence type="ECO:0008006" key="4">
    <source>
        <dbReference type="Google" id="ProtNLM"/>
    </source>
</evidence>
<dbReference type="PANTHER" id="PTHR12403">
    <property type="entry name" value="TRAFFICKING PROTEIN PARTICLE COMPLEX SUBUNIT 2"/>
    <property type="match status" value="1"/>
</dbReference>
<evidence type="ECO:0000313" key="2">
    <source>
        <dbReference type="EMBL" id="KAG6711976.1"/>
    </source>
</evidence>
<reference evidence="2" key="1">
    <citation type="submission" date="2021-01" db="EMBL/GenBank/DDBJ databases">
        <authorList>
            <person name="Lovell J.T."/>
            <person name="Bentley N."/>
            <person name="Bhattarai G."/>
            <person name="Jenkins J.W."/>
            <person name="Sreedasyam A."/>
            <person name="Alarcon Y."/>
            <person name="Bock C."/>
            <person name="Boston L."/>
            <person name="Carlson J."/>
            <person name="Cervantes K."/>
            <person name="Clermont K."/>
            <person name="Krom N."/>
            <person name="Kubenka K."/>
            <person name="Mamidi S."/>
            <person name="Mattison C."/>
            <person name="Monteros M."/>
            <person name="Pisani C."/>
            <person name="Plott C."/>
            <person name="Rajasekar S."/>
            <person name="Rhein H.S."/>
            <person name="Rohla C."/>
            <person name="Song M."/>
            <person name="Hilaire R.S."/>
            <person name="Shu S."/>
            <person name="Wells L."/>
            <person name="Wang X."/>
            <person name="Webber J."/>
            <person name="Heerema R.J."/>
            <person name="Klein P."/>
            <person name="Conner P."/>
            <person name="Grauke L."/>
            <person name="Grimwood J."/>
            <person name="Schmutz J."/>
            <person name="Randall J.J."/>
        </authorList>
    </citation>
    <scope>NUCLEOTIDE SEQUENCE</scope>
    <source>
        <tissue evidence="2">Leaf</tissue>
    </source>
</reference>
<dbReference type="InterPro" id="IPR044760">
    <property type="entry name" value="TRAPPC2L"/>
</dbReference>
<dbReference type="AlphaFoldDB" id="A0A922EX59"/>
<dbReference type="EMBL" id="CM031829">
    <property type="protein sequence ID" value="KAG6711976.1"/>
    <property type="molecule type" value="Genomic_DNA"/>
</dbReference>
<sequence length="134" mass="15221">MIVCVAVVGHQNNPLYIQSFTEADDALKLHHIVHCSLDVIDERVNNPKKSGPTLNETFLGLLYPTENYKVYGYLTNTKVKFIVVTTDLDVRDADVRNVIYGIQKELVQLQQDLTNIIADLNRPTPIFCCNFQLL</sequence>
<protein>
    <recommendedName>
        <fullName evidence="4">Trafficking protein particle complex subunit 2-like protein</fullName>
    </recommendedName>
</protein>
<dbReference type="InterPro" id="IPR006722">
    <property type="entry name" value="Sedlin"/>
</dbReference>
<dbReference type="Proteomes" id="UP000811246">
    <property type="component" value="Chromosome 5"/>
</dbReference>
<gene>
    <name evidence="2" type="ORF">I3842_05G082000</name>
</gene>
<evidence type="ECO:0000313" key="3">
    <source>
        <dbReference type="Proteomes" id="UP000811246"/>
    </source>
</evidence>
<dbReference type="GO" id="GO:0006888">
    <property type="term" value="P:endoplasmic reticulum to Golgi vesicle-mediated transport"/>
    <property type="evidence" value="ECO:0007669"/>
    <property type="project" value="InterPro"/>
</dbReference>
<comment type="similarity">
    <text evidence="1">Belongs to the TRAPP small subunits family. Sedlin subfamily.</text>
</comment>
<comment type="caution">
    <text evidence="2">The sequence shown here is derived from an EMBL/GenBank/DDBJ whole genome shotgun (WGS) entry which is preliminary data.</text>
</comment>
<name>A0A922EX59_CARIL</name>
<dbReference type="CDD" id="cd14854">
    <property type="entry name" value="TRAPPC2L"/>
    <property type="match status" value="1"/>
</dbReference>
<dbReference type="GO" id="GO:0005737">
    <property type="term" value="C:cytoplasm"/>
    <property type="evidence" value="ECO:0007669"/>
    <property type="project" value="GOC"/>
</dbReference>
<evidence type="ECO:0000256" key="1">
    <source>
        <dbReference type="ARBA" id="ARBA00006626"/>
    </source>
</evidence>
<dbReference type="Pfam" id="PF04628">
    <property type="entry name" value="Sedlin_N"/>
    <property type="match status" value="1"/>
</dbReference>
<organism evidence="2 3">
    <name type="scientific">Carya illinoinensis</name>
    <name type="common">Pecan</name>
    <dbReference type="NCBI Taxonomy" id="32201"/>
    <lineage>
        <taxon>Eukaryota</taxon>
        <taxon>Viridiplantae</taxon>
        <taxon>Streptophyta</taxon>
        <taxon>Embryophyta</taxon>
        <taxon>Tracheophyta</taxon>
        <taxon>Spermatophyta</taxon>
        <taxon>Magnoliopsida</taxon>
        <taxon>eudicotyledons</taxon>
        <taxon>Gunneridae</taxon>
        <taxon>Pentapetalae</taxon>
        <taxon>rosids</taxon>
        <taxon>fabids</taxon>
        <taxon>Fagales</taxon>
        <taxon>Juglandaceae</taxon>
        <taxon>Carya</taxon>
    </lineage>
</organism>